<proteinExistence type="predicted"/>
<feature type="transmembrane region" description="Helical" evidence="2">
    <location>
        <begin position="213"/>
        <end position="231"/>
    </location>
</feature>
<keyword evidence="2" id="KW-0472">Membrane</keyword>
<dbReference type="Proteomes" id="UP001497512">
    <property type="component" value="Chromosome 11"/>
</dbReference>
<sequence>MAHITEEMMEMAEIRFRDGNSASSSSSSYDAAVVQGEQEEMAVAVAAAAAAASEGQAGPVASAWRRFLVEVLPAIMRRLYLLSQCQQYVVATCALEARSSGSSGCGSSSSSRKDDDAYHESEILRVEFQTASMMRTSSFQRDEKLAQFMDDGSLIQLAVDMLLRGQRLAPFPACSVDADYREQWQEHAASKRVRQDHEAGVREQPSLPKDPDVLFTAIWLVLMLALVRVRYKMY</sequence>
<feature type="region of interest" description="Disordered" evidence="1">
    <location>
        <begin position="98"/>
        <end position="117"/>
    </location>
</feature>
<evidence type="ECO:0000313" key="4">
    <source>
        <dbReference type="Proteomes" id="UP001497512"/>
    </source>
</evidence>
<dbReference type="EMBL" id="OZ019903">
    <property type="protein sequence ID" value="CAK9197043.1"/>
    <property type="molecule type" value="Genomic_DNA"/>
</dbReference>
<feature type="compositionally biased region" description="Low complexity" evidence="1">
    <location>
        <begin position="99"/>
        <end position="110"/>
    </location>
</feature>
<evidence type="ECO:0000256" key="2">
    <source>
        <dbReference type="SAM" id="Phobius"/>
    </source>
</evidence>
<accession>A0ABP0TIS8</accession>
<keyword evidence="4" id="KW-1185">Reference proteome</keyword>
<name>A0ABP0TIS8_9BRYO</name>
<keyword evidence="2" id="KW-1133">Transmembrane helix</keyword>
<keyword evidence="2" id="KW-0812">Transmembrane</keyword>
<evidence type="ECO:0000313" key="3">
    <source>
        <dbReference type="EMBL" id="CAK9197043.1"/>
    </source>
</evidence>
<gene>
    <name evidence="3" type="ORF">CSSPTR1EN2_LOCUS3777</name>
</gene>
<reference evidence="3" key="1">
    <citation type="submission" date="2024-02" db="EMBL/GenBank/DDBJ databases">
        <authorList>
            <consortium name="ELIXIR-Norway"/>
            <consortium name="Elixir Norway"/>
        </authorList>
    </citation>
    <scope>NUCLEOTIDE SEQUENCE</scope>
</reference>
<organism evidence="3 4">
    <name type="scientific">Sphagnum troendelagicum</name>
    <dbReference type="NCBI Taxonomy" id="128251"/>
    <lineage>
        <taxon>Eukaryota</taxon>
        <taxon>Viridiplantae</taxon>
        <taxon>Streptophyta</taxon>
        <taxon>Embryophyta</taxon>
        <taxon>Bryophyta</taxon>
        <taxon>Sphagnophytina</taxon>
        <taxon>Sphagnopsida</taxon>
        <taxon>Sphagnales</taxon>
        <taxon>Sphagnaceae</taxon>
        <taxon>Sphagnum</taxon>
    </lineage>
</organism>
<evidence type="ECO:0000256" key="1">
    <source>
        <dbReference type="SAM" id="MobiDB-lite"/>
    </source>
</evidence>
<protein>
    <submittedName>
        <fullName evidence="3">Uncharacterized protein</fullName>
    </submittedName>
</protein>